<gene>
    <name evidence="2" type="ORF">CPB83DRAFT_857780</name>
</gene>
<protein>
    <submittedName>
        <fullName evidence="2">Uncharacterized protein</fullName>
    </submittedName>
</protein>
<comment type="caution">
    <text evidence="2">The sequence shown here is derived from an EMBL/GenBank/DDBJ whole genome shotgun (WGS) entry which is preliminary data.</text>
</comment>
<name>A0A9P6ECE7_9AGAR</name>
<evidence type="ECO:0000313" key="3">
    <source>
        <dbReference type="Proteomes" id="UP000807306"/>
    </source>
</evidence>
<dbReference type="OrthoDB" id="3034033at2759"/>
<evidence type="ECO:0000313" key="2">
    <source>
        <dbReference type="EMBL" id="KAF9526420.1"/>
    </source>
</evidence>
<reference evidence="2" key="1">
    <citation type="submission" date="2020-11" db="EMBL/GenBank/DDBJ databases">
        <authorList>
            <consortium name="DOE Joint Genome Institute"/>
            <person name="Ahrendt S."/>
            <person name="Riley R."/>
            <person name="Andreopoulos W."/>
            <person name="Labutti K."/>
            <person name="Pangilinan J."/>
            <person name="Ruiz-Duenas F.J."/>
            <person name="Barrasa J.M."/>
            <person name="Sanchez-Garcia M."/>
            <person name="Camarero S."/>
            <person name="Miyauchi S."/>
            <person name="Serrano A."/>
            <person name="Linde D."/>
            <person name="Babiker R."/>
            <person name="Drula E."/>
            <person name="Ayuso-Fernandez I."/>
            <person name="Pacheco R."/>
            <person name="Padilla G."/>
            <person name="Ferreira P."/>
            <person name="Barriuso J."/>
            <person name="Kellner H."/>
            <person name="Castanera R."/>
            <person name="Alfaro M."/>
            <person name="Ramirez L."/>
            <person name="Pisabarro A.G."/>
            <person name="Kuo A."/>
            <person name="Tritt A."/>
            <person name="Lipzen A."/>
            <person name="He G."/>
            <person name="Yan M."/>
            <person name="Ng V."/>
            <person name="Cullen D."/>
            <person name="Martin F."/>
            <person name="Rosso M.-N."/>
            <person name="Henrissat B."/>
            <person name="Hibbett D."/>
            <person name="Martinez A.T."/>
            <person name="Grigoriev I.V."/>
        </authorList>
    </citation>
    <scope>NUCLEOTIDE SEQUENCE</scope>
    <source>
        <strain evidence="2">CBS 506.95</strain>
    </source>
</reference>
<keyword evidence="3" id="KW-1185">Reference proteome</keyword>
<feature type="region of interest" description="Disordered" evidence="1">
    <location>
        <begin position="280"/>
        <end position="363"/>
    </location>
</feature>
<sequence>MAFTTHSRTENMGDVLRRANLHCSALAKAVRAALRPTHHAKKHALALQLSVSTQAAAKLDQRQISVLPLPILDLAPSPLPAFTSHPTEASSDTIRIFAPTPIYLSEIQVNELNQEICRPARPSLRCVIPSPKQASLPISLEIVHSPALECLSCDFGDNMKSRWSASTVGETGNSSAFVENDAAEGGMSAFEEHQDGNPPCSSPSFIEREEDEAIASLRPRVAVSGFARSRISIPAHLTQPRHSVGLVITQQKLSNSPPRLDVPVDLSRMSWGSDLFLGPHSGSSRSSSCGPVTPRTPDHAHQSTAPSSSKRKANPFESADDDSVATALIFEKRPRFERKPWVMTTTHRREHTRGTSISSRRRF</sequence>
<evidence type="ECO:0000256" key="1">
    <source>
        <dbReference type="SAM" id="MobiDB-lite"/>
    </source>
</evidence>
<dbReference type="AlphaFoldDB" id="A0A9P6ECE7"/>
<proteinExistence type="predicted"/>
<feature type="compositionally biased region" description="Basic and acidic residues" evidence="1">
    <location>
        <begin position="330"/>
        <end position="340"/>
    </location>
</feature>
<dbReference type="EMBL" id="MU157871">
    <property type="protein sequence ID" value="KAF9526420.1"/>
    <property type="molecule type" value="Genomic_DNA"/>
</dbReference>
<accession>A0A9P6ECE7</accession>
<organism evidence="2 3">
    <name type="scientific">Crepidotus variabilis</name>
    <dbReference type="NCBI Taxonomy" id="179855"/>
    <lineage>
        <taxon>Eukaryota</taxon>
        <taxon>Fungi</taxon>
        <taxon>Dikarya</taxon>
        <taxon>Basidiomycota</taxon>
        <taxon>Agaricomycotina</taxon>
        <taxon>Agaricomycetes</taxon>
        <taxon>Agaricomycetidae</taxon>
        <taxon>Agaricales</taxon>
        <taxon>Agaricineae</taxon>
        <taxon>Crepidotaceae</taxon>
        <taxon>Crepidotus</taxon>
    </lineage>
</organism>
<dbReference type="Proteomes" id="UP000807306">
    <property type="component" value="Unassembled WGS sequence"/>
</dbReference>